<sequence length="214" mass="24092">MDLEFNSSSDNTADTKAEADEKQRNGAVSELSDSSSSRSPKRRRVSREDDGRTEVRVAESLEIRTLRREVQEVKSELTAKIVSLGKELTSWKTHVREYEGEEDARPQKASKDATARIAKMVHVKARIDSDRLLDKFDLLLASMEAKIEKYVQSYVDAKLREVLVHDNSDDLIDPEDNSTVGPRVRLSSKSKPAEVSQAMSCDKPQQCVMTTKGY</sequence>
<gene>
    <name evidence="2" type="ORF">GN244_ATG06810</name>
    <name evidence="3" type="ORF">GN958_ATG14403</name>
</gene>
<protein>
    <submittedName>
        <fullName evidence="2">Uncharacterized protein</fullName>
    </submittedName>
</protein>
<comment type="caution">
    <text evidence="2">The sequence shown here is derived from an EMBL/GenBank/DDBJ whole genome shotgun (WGS) entry which is preliminary data.</text>
</comment>
<feature type="compositionally biased region" description="Polar residues" evidence="1">
    <location>
        <begin position="1"/>
        <end position="12"/>
    </location>
</feature>
<dbReference type="EMBL" id="JAACNO010001954">
    <property type="protein sequence ID" value="KAF4136423.1"/>
    <property type="molecule type" value="Genomic_DNA"/>
</dbReference>
<evidence type="ECO:0000313" key="4">
    <source>
        <dbReference type="Proteomes" id="UP000602510"/>
    </source>
</evidence>
<feature type="region of interest" description="Disordered" evidence="1">
    <location>
        <begin position="170"/>
        <end position="191"/>
    </location>
</feature>
<feature type="region of interest" description="Disordered" evidence="1">
    <location>
        <begin position="1"/>
        <end position="54"/>
    </location>
</feature>
<reference evidence="2" key="1">
    <citation type="submission" date="2020-04" db="EMBL/GenBank/DDBJ databases">
        <title>Hybrid Assembly of Korean Phytophthora infestans isolates.</title>
        <authorList>
            <person name="Prokchorchik M."/>
            <person name="Lee Y."/>
            <person name="Seo J."/>
            <person name="Cho J.-H."/>
            <person name="Park Y.-E."/>
            <person name="Jang D.-C."/>
            <person name="Im J.-S."/>
            <person name="Choi J.-G."/>
            <person name="Park H.-J."/>
            <person name="Lee G.-B."/>
            <person name="Lee Y.-G."/>
            <person name="Hong S.-Y."/>
            <person name="Cho K."/>
            <person name="Sohn K.H."/>
        </authorList>
    </citation>
    <scope>NUCLEOTIDE SEQUENCE</scope>
    <source>
        <strain evidence="2">KR_1_A1</strain>
        <strain evidence="3">KR_2_A2</strain>
    </source>
</reference>
<dbReference type="EMBL" id="WSZM01000135">
    <property type="protein sequence ID" value="KAF4040769.1"/>
    <property type="molecule type" value="Genomic_DNA"/>
</dbReference>
<dbReference type="Proteomes" id="UP000602510">
    <property type="component" value="Unassembled WGS sequence"/>
</dbReference>
<feature type="compositionally biased region" description="Low complexity" evidence="1">
    <location>
        <begin position="29"/>
        <end position="38"/>
    </location>
</feature>
<dbReference type="Proteomes" id="UP000704712">
    <property type="component" value="Unassembled WGS sequence"/>
</dbReference>
<evidence type="ECO:0000313" key="3">
    <source>
        <dbReference type="EMBL" id="KAF4136423.1"/>
    </source>
</evidence>
<feature type="compositionally biased region" description="Basic and acidic residues" evidence="1">
    <location>
        <begin position="13"/>
        <end position="24"/>
    </location>
</feature>
<evidence type="ECO:0000313" key="2">
    <source>
        <dbReference type="EMBL" id="KAF4040769.1"/>
    </source>
</evidence>
<keyword evidence="4" id="KW-1185">Reference proteome</keyword>
<proteinExistence type="predicted"/>
<evidence type="ECO:0000256" key="1">
    <source>
        <dbReference type="SAM" id="MobiDB-lite"/>
    </source>
</evidence>
<organism evidence="2 4">
    <name type="scientific">Phytophthora infestans</name>
    <name type="common">Potato late blight agent</name>
    <name type="synonym">Botrytis infestans</name>
    <dbReference type="NCBI Taxonomy" id="4787"/>
    <lineage>
        <taxon>Eukaryota</taxon>
        <taxon>Sar</taxon>
        <taxon>Stramenopiles</taxon>
        <taxon>Oomycota</taxon>
        <taxon>Peronosporomycetes</taxon>
        <taxon>Peronosporales</taxon>
        <taxon>Peronosporaceae</taxon>
        <taxon>Phytophthora</taxon>
    </lineage>
</organism>
<dbReference type="AlphaFoldDB" id="A0A833TDL5"/>
<accession>A0A833TDL5</accession>
<name>A0A833TDL5_PHYIN</name>